<dbReference type="NCBIfam" id="TIGR01764">
    <property type="entry name" value="excise"/>
    <property type="match status" value="1"/>
</dbReference>
<dbReference type="RefSeq" id="WP_348270131.1">
    <property type="nucleotide sequence ID" value="NZ_CP121195.1"/>
</dbReference>
<dbReference type="InterPro" id="IPR041657">
    <property type="entry name" value="HTH_17"/>
</dbReference>
<proteinExistence type="predicted"/>
<dbReference type="EMBL" id="CP121195">
    <property type="protein sequence ID" value="XBH15120.1"/>
    <property type="molecule type" value="Genomic_DNA"/>
</dbReference>
<dbReference type="InterPro" id="IPR010093">
    <property type="entry name" value="SinI_DNA-bd"/>
</dbReference>
<feature type="domain" description="Helix-turn-helix" evidence="1">
    <location>
        <begin position="47"/>
        <end position="96"/>
    </location>
</feature>
<sequence length="98" mass="10922">MRSQSFVVESLGDPTVSGLAKALAGEVASILKLELTRLSAADVRPVLLDVKQAAVYLGRSEQSVQHLIFEKDLPVVRKGRRVHLHRSDLDAWIEKNKY</sequence>
<reference evidence="2" key="1">
    <citation type="submission" date="2023-03" db="EMBL/GenBank/DDBJ databases">
        <title>Edaphobacter sp.</title>
        <authorList>
            <person name="Huber K.J."/>
            <person name="Papendorf J."/>
            <person name="Pilke C."/>
            <person name="Bunk B."/>
            <person name="Sproeer C."/>
            <person name="Pester M."/>
        </authorList>
    </citation>
    <scope>NUCLEOTIDE SEQUENCE</scope>
    <source>
        <strain evidence="2">DSM 109920</strain>
    </source>
</reference>
<name>A0AAU7DCQ8_9BACT</name>
<evidence type="ECO:0000259" key="1">
    <source>
        <dbReference type="Pfam" id="PF12728"/>
    </source>
</evidence>
<organism evidence="2">
    <name type="scientific">Edaphobacter paludis</name>
    <dbReference type="NCBI Taxonomy" id="3035702"/>
    <lineage>
        <taxon>Bacteria</taxon>
        <taxon>Pseudomonadati</taxon>
        <taxon>Acidobacteriota</taxon>
        <taxon>Terriglobia</taxon>
        <taxon>Terriglobales</taxon>
        <taxon>Acidobacteriaceae</taxon>
        <taxon>Edaphobacter</taxon>
    </lineage>
</organism>
<accession>A0AAU7DCQ8</accession>
<gene>
    <name evidence="2" type="ORF">P8936_08130</name>
</gene>
<evidence type="ECO:0000313" key="2">
    <source>
        <dbReference type="EMBL" id="XBH15120.1"/>
    </source>
</evidence>
<dbReference type="AlphaFoldDB" id="A0AAU7DCQ8"/>
<dbReference type="Pfam" id="PF12728">
    <property type="entry name" value="HTH_17"/>
    <property type="match status" value="1"/>
</dbReference>
<protein>
    <submittedName>
        <fullName evidence="2">Helix-turn-helix domain-containing protein</fullName>
    </submittedName>
</protein>
<dbReference type="GO" id="GO:0003677">
    <property type="term" value="F:DNA binding"/>
    <property type="evidence" value="ECO:0007669"/>
    <property type="project" value="InterPro"/>
</dbReference>